<evidence type="ECO:0000313" key="4">
    <source>
        <dbReference type="EMBL" id="APF39942.1"/>
    </source>
</evidence>
<accession>A0A1L2ZLQ7</accession>
<dbReference type="EMBL" id="CP018135">
    <property type="protein sequence ID" value="APF39942.1"/>
    <property type="molecule type" value="Genomic_DNA"/>
</dbReference>
<dbReference type="SUPFAM" id="SSF53756">
    <property type="entry name" value="UDP-Glycosyltransferase/glycogen phosphorylase"/>
    <property type="match status" value="1"/>
</dbReference>
<dbReference type="STRING" id="556325.BHE16_01680"/>
<dbReference type="GO" id="GO:0016757">
    <property type="term" value="F:glycosyltransferase activity"/>
    <property type="evidence" value="ECO:0007669"/>
    <property type="project" value="UniProtKB-KW"/>
</dbReference>
<evidence type="ECO:0000256" key="3">
    <source>
        <dbReference type="SAM" id="Coils"/>
    </source>
</evidence>
<keyword evidence="2" id="KW-0808">Transferase</keyword>
<keyword evidence="1" id="KW-0328">Glycosyltransferase</keyword>
<dbReference type="CDD" id="cd14686">
    <property type="entry name" value="bZIP"/>
    <property type="match status" value="1"/>
</dbReference>
<keyword evidence="3" id="KW-0175">Coiled coil</keyword>
<keyword evidence="5" id="KW-1185">Reference proteome</keyword>
<proteinExistence type="predicted"/>
<dbReference type="CDD" id="cd03801">
    <property type="entry name" value="GT4_PimA-like"/>
    <property type="match status" value="1"/>
</dbReference>
<dbReference type="Gene3D" id="3.40.50.2000">
    <property type="entry name" value="Glycogen Phosphorylase B"/>
    <property type="match status" value="2"/>
</dbReference>
<evidence type="ECO:0000256" key="1">
    <source>
        <dbReference type="ARBA" id="ARBA00022676"/>
    </source>
</evidence>
<reference evidence="4 5" key="1">
    <citation type="submission" date="2016-11" db="EMBL/GenBank/DDBJ databases">
        <title>Genome sequencing of Zhihengliuella aestuarii B18 antagonistic to Plasmodiophora brassicae.</title>
        <authorList>
            <person name="Luo Y."/>
        </authorList>
    </citation>
    <scope>NUCLEOTIDE SEQUENCE [LARGE SCALE GENOMIC DNA]</scope>
    <source>
        <strain evidence="4 5">B18</strain>
    </source>
</reference>
<dbReference type="AlphaFoldDB" id="A0A1L2ZLQ7"/>
<evidence type="ECO:0000256" key="2">
    <source>
        <dbReference type="ARBA" id="ARBA00022679"/>
    </source>
</evidence>
<organism evidence="4 5">
    <name type="scientific">Neomicrococcus aestuarii</name>
    <dbReference type="NCBI Taxonomy" id="556325"/>
    <lineage>
        <taxon>Bacteria</taxon>
        <taxon>Bacillati</taxon>
        <taxon>Actinomycetota</taxon>
        <taxon>Actinomycetes</taxon>
        <taxon>Micrococcales</taxon>
        <taxon>Micrococcaceae</taxon>
        <taxon>Neomicrococcus</taxon>
    </lineage>
</organism>
<evidence type="ECO:0000313" key="5">
    <source>
        <dbReference type="Proteomes" id="UP000183530"/>
    </source>
</evidence>
<name>A0A1L2ZLQ7_9MICC</name>
<sequence length="522" mass="58183">MVDVMGKSVTVITNKYPSAESRYQNAFVHTRVLAYQKRGVDVRVIVIDPAASEPAETTFEGVSVTHASSESAGTIIRLIDPSAVAIHFVSQGWFNTLRPELVGRKVFIWMHGFEIEAWYRRWFNTDLIPEKINKLLVRRRAAFKNRKQFLQELAIDDQLDIGFITVSKHFRDHVVAPDTGIPPEAVAVIPNPIQTDLFAYQPKTEEQRFQVLTIRPFTSAAYGNDLLVSAIKKVLTKDSSRFHFTIIGDGEQFESTLSELRSFPQVTLRKAFLTPEEIATEHSCHGIFLAPGRIDSQGVSRCEAMSSGLVPIANDVAAVSEFIHHEVDGLLAPSEDADALASALLRLAEDQNLFMRLSTTAADNIRETCSLDTVIDHELSVLFGSGTARQNAQQFSGVAPGESMTVSAAEEMDQAFAAALFAAAQKLRSQASVIARLEASVEKRSQRISAFEGSFARAKKRQEYLEKELDSAQRQQRELQAELKELREQKIPWKQHAIEAVRPVTTAPQRVKNLAKRLTKHS</sequence>
<feature type="coiled-coil region" evidence="3">
    <location>
        <begin position="455"/>
        <end position="489"/>
    </location>
</feature>
<gene>
    <name evidence="4" type="ORF">BHE16_01680</name>
</gene>
<dbReference type="Proteomes" id="UP000183530">
    <property type="component" value="Chromosome"/>
</dbReference>
<dbReference type="PANTHER" id="PTHR12526">
    <property type="entry name" value="GLYCOSYLTRANSFERASE"/>
    <property type="match status" value="1"/>
</dbReference>
<protein>
    <submittedName>
        <fullName evidence="4">Uncharacterized protein</fullName>
    </submittedName>
</protein>
<dbReference type="PANTHER" id="PTHR12526:SF510">
    <property type="entry name" value="D-INOSITOL 3-PHOSPHATE GLYCOSYLTRANSFERASE"/>
    <property type="match status" value="1"/>
</dbReference>
<dbReference type="Pfam" id="PF13692">
    <property type="entry name" value="Glyco_trans_1_4"/>
    <property type="match status" value="1"/>
</dbReference>
<dbReference type="KEGG" id="nae:BHE16_01680"/>